<keyword evidence="2" id="KW-0175">Coiled coil</keyword>
<keyword evidence="4" id="KW-1185">Reference proteome</keyword>
<evidence type="ECO:0000256" key="1">
    <source>
        <dbReference type="ARBA" id="ARBA00004123"/>
    </source>
</evidence>
<evidence type="ECO:0000313" key="3">
    <source>
        <dbReference type="EMBL" id="EGI62908.1"/>
    </source>
</evidence>
<proteinExistence type="predicted"/>
<dbReference type="InParanoid" id="F4WSB7"/>
<feature type="coiled-coil region" evidence="2">
    <location>
        <begin position="50"/>
        <end position="84"/>
    </location>
</feature>
<accession>F4WSB7</accession>
<reference evidence="3" key="1">
    <citation type="submission" date="2011-02" db="EMBL/GenBank/DDBJ databases">
        <title>The genome of the leaf-cutting ant Acromyrmex echinatior suggests key adaptations to social evolution and fungus farming.</title>
        <authorList>
            <person name="Nygaard S."/>
            <person name="Zhang G."/>
        </authorList>
    </citation>
    <scope>NUCLEOTIDE SEQUENCE</scope>
</reference>
<gene>
    <name evidence="3" type="ORF">G5I_08736</name>
</gene>
<sequence length="345" mass="40006">MRWMISLKYVSVKLSSTISMRLWRKKMKRKRMRKRRLPPEFMTFLRMGEVVKEEEEKAVEEEKYEAEKEDEEEEEKKVEGVEKNWNYKYHKFIFLGHRDRRGTSHVEIAICDNRGNRIILPHAMWKAFIERRADIERLMQSIVPSSSSIQDLNIDLVKGAPKSGQISIQIFRYTVPPPEIVIGVQESLMLLVNSHILKMAAMLQPSAEYNRRAAIIEDLRAGRSATEIIRFFGYPRSTVYDVVAKYTALEQSNEGSSMPARKSHSKERTARIPAVVERAQTLISDDPRQSLRKLASIVGVSEPTMRRIAEEDLRYKSYTLKRLSEAVTTRNCSICSDFDDALCII</sequence>
<comment type="subcellular location">
    <subcellularLocation>
        <location evidence="1">Nucleus</location>
    </subcellularLocation>
</comment>
<protein>
    <submittedName>
        <fullName evidence="3">Uncharacterized protein</fullName>
    </submittedName>
</protein>
<evidence type="ECO:0000313" key="4">
    <source>
        <dbReference type="Proteomes" id="UP000007755"/>
    </source>
</evidence>
<evidence type="ECO:0000256" key="2">
    <source>
        <dbReference type="SAM" id="Coils"/>
    </source>
</evidence>
<dbReference type="InterPro" id="IPR009057">
    <property type="entry name" value="Homeodomain-like_sf"/>
</dbReference>
<dbReference type="EMBL" id="GL888312">
    <property type="protein sequence ID" value="EGI62908.1"/>
    <property type="molecule type" value="Genomic_DNA"/>
</dbReference>
<dbReference type="Proteomes" id="UP000007755">
    <property type="component" value="Unassembled WGS sequence"/>
</dbReference>
<dbReference type="AlphaFoldDB" id="F4WSB7"/>
<organism evidence="4">
    <name type="scientific">Acromyrmex echinatior</name>
    <name type="common">Panamanian leafcutter ant</name>
    <name type="synonym">Acromyrmex octospinosus echinatior</name>
    <dbReference type="NCBI Taxonomy" id="103372"/>
    <lineage>
        <taxon>Eukaryota</taxon>
        <taxon>Metazoa</taxon>
        <taxon>Ecdysozoa</taxon>
        <taxon>Arthropoda</taxon>
        <taxon>Hexapoda</taxon>
        <taxon>Insecta</taxon>
        <taxon>Pterygota</taxon>
        <taxon>Neoptera</taxon>
        <taxon>Endopterygota</taxon>
        <taxon>Hymenoptera</taxon>
        <taxon>Apocrita</taxon>
        <taxon>Aculeata</taxon>
        <taxon>Formicoidea</taxon>
        <taxon>Formicidae</taxon>
        <taxon>Myrmicinae</taxon>
        <taxon>Acromyrmex</taxon>
    </lineage>
</organism>
<dbReference type="SUPFAM" id="SSF46689">
    <property type="entry name" value="Homeodomain-like"/>
    <property type="match status" value="1"/>
</dbReference>
<name>F4WSB7_ACREC</name>
<dbReference type="GO" id="GO:0005634">
    <property type="term" value="C:nucleus"/>
    <property type="evidence" value="ECO:0007669"/>
    <property type="project" value="UniProtKB-SubCell"/>
</dbReference>